<organism evidence="4 5">
    <name type="scientific">Mytilus edulis</name>
    <name type="common">Blue mussel</name>
    <dbReference type="NCBI Taxonomy" id="6550"/>
    <lineage>
        <taxon>Eukaryota</taxon>
        <taxon>Metazoa</taxon>
        <taxon>Spiralia</taxon>
        <taxon>Lophotrochozoa</taxon>
        <taxon>Mollusca</taxon>
        <taxon>Bivalvia</taxon>
        <taxon>Autobranchia</taxon>
        <taxon>Pteriomorphia</taxon>
        <taxon>Mytilida</taxon>
        <taxon>Mytiloidea</taxon>
        <taxon>Mytilidae</taxon>
        <taxon>Mytilinae</taxon>
        <taxon>Mytilus</taxon>
    </lineage>
</organism>
<evidence type="ECO:0008006" key="6">
    <source>
        <dbReference type="Google" id="ProtNLM"/>
    </source>
</evidence>
<dbReference type="Pfam" id="PF00012">
    <property type="entry name" value="HSP70"/>
    <property type="match status" value="1"/>
</dbReference>
<dbReference type="SUPFAM" id="SSF53067">
    <property type="entry name" value="Actin-like ATPase domain"/>
    <property type="match status" value="4"/>
</dbReference>
<name>A0A8S3URH9_MYTED</name>
<proteinExistence type="inferred from homology"/>
<keyword evidence="5" id="KW-1185">Reference proteome</keyword>
<keyword evidence="2" id="KW-0547">Nucleotide-binding</keyword>
<dbReference type="PANTHER" id="PTHR14187:SF5">
    <property type="entry name" value="HEAT SHOCK 70 KDA PROTEIN 12A"/>
    <property type="match status" value="1"/>
</dbReference>
<evidence type="ECO:0000313" key="4">
    <source>
        <dbReference type="EMBL" id="CAG2246301.1"/>
    </source>
</evidence>
<evidence type="ECO:0000256" key="3">
    <source>
        <dbReference type="ARBA" id="ARBA00022840"/>
    </source>
</evidence>
<evidence type="ECO:0000256" key="2">
    <source>
        <dbReference type="ARBA" id="ARBA00022741"/>
    </source>
</evidence>
<dbReference type="InterPro" id="IPR013126">
    <property type="entry name" value="Hsp_70_fam"/>
</dbReference>
<dbReference type="GO" id="GO:0005524">
    <property type="term" value="F:ATP binding"/>
    <property type="evidence" value="ECO:0007669"/>
    <property type="project" value="UniProtKB-KW"/>
</dbReference>
<dbReference type="Proteomes" id="UP000683360">
    <property type="component" value="Unassembled WGS sequence"/>
</dbReference>
<evidence type="ECO:0000313" key="5">
    <source>
        <dbReference type="Proteomes" id="UP000683360"/>
    </source>
</evidence>
<dbReference type="AlphaFoldDB" id="A0A8S3URH9"/>
<keyword evidence="3" id="KW-0067">ATP-binding</keyword>
<gene>
    <name evidence="4" type="ORF">MEDL_58279</name>
</gene>
<dbReference type="CDD" id="cd10229">
    <property type="entry name" value="ASKHA_NBD_HSP70_HSPA12"/>
    <property type="match status" value="2"/>
</dbReference>
<dbReference type="Gene3D" id="3.90.640.10">
    <property type="entry name" value="Actin, Chain A, domain 4"/>
    <property type="match status" value="1"/>
</dbReference>
<protein>
    <recommendedName>
        <fullName evidence="6">Heat shock 70 kDa protein 12A</fullName>
    </recommendedName>
</protein>
<accession>A0A8S3URH9</accession>
<sequence>MGNCFSKSHEETDCDINVSCYNDPSDVYVTIDDNAVNNYHDNIAEPVNTDENSIYDQLFSNNHILVAAIDFGTSYSGYAFSFRHDYQRDQLKISTNLWAHNSGLSPKAPSAVLIGPDRQVEAFGYEAHSKYNELIEGGYETNHLYFEKFKMILYTVENLNNLTVIQDICGKEMLAIDVFGLVIEYLRNHLLSRVESQDSKSMLQEDMIQWVLTVPAIWGEKAKQFMRNAAAKGGIQNEHLILALEPEVASLYCRHFPQSLTIYGTRSFTEALENGSKYLVLDIGGGTVDVTAHEIQSDGTLKELYQASGGSWGGTTVDNEFKKLLITIFGSEVIAETTTDYPSEMVDLMLDFEMKKRTFEPGITKHVSLKCPTCLFTTYQKKNNVCIEETIVTTPIGDKIKFLRDKLIINSEKFESLFDNTVNKLVMHLRKLLHLEQLMDITTILLVGGFSDSIIIKNSILSNFPNIRIINPEDCSLAVLKGAVLYGHNPKIIKSRICKFSYGIGIHVKFEEGVHPEERKRTISGSDICDDVFDVHLNLGERVEINTPRLEKVYHAQNNPAKIAYLDVYASTSESPMFVTDESCNKIGYVILELSGVKETNESTEGTETNIEGTETKIFVKAFNKVTVSIHIKDGELYYKAKESWLHTHIPNPDYPDDDEIYSRIDEVNRIPCAESLVFQTPIKNYILVAAIDFGTTFSGYAYSFRHDYERDKLKIYTNMWAHNSGLSAKAPSAVLIGPDRQVKAFGYEAHRKYNELIEREEAMDHLFFEKFKMMLFTTKNLNNKTLIRDISGKEMLAIDMFALVLGYLRNHLMQRLQNRDTDDILDENTIQWVLTVPAIWSEKAKQFMRYAADKGGIPSKHLILALEPEGASLYLLDIGGGTVDVTAHEIQRDGTLQELYQATGGCWGGTTIDLEFQILLSTIFGSDIISKINDEYPNEMIDVLLDFEMKKRSYEPGVTSHISIKCPSYFFEVYEKIHGVSIREDVKTTCTGKKVKFVRDKLLIYADTYEGFYTETLDKLVNHLRQLLHVETLSDITTLLLVGGFAESKVIKNSIVTNFPLLRVINPDDCSMAVLKGAVLYGHDQKAIRSRISKCSYGIGTHVNFHEGIHPETKKRIVNGIEICDDIFDIHVRLGERVEISQPRLEKIYHRRVQPDFSNTASLYVYASTSKSPMFVTDDSCNVLGCLSIALSGDKDEKVQSALPVDTDKVIQSAISGDLNTSVQSVLVSFHYVGTELGVLVRVAKTGKVLGAKFDFLC</sequence>
<dbReference type="EMBL" id="CAJPWZ010002853">
    <property type="protein sequence ID" value="CAG2246301.1"/>
    <property type="molecule type" value="Genomic_DNA"/>
</dbReference>
<evidence type="ECO:0000256" key="1">
    <source>
        <dbReference type="ARBA" id="ARBA00007381"/>
    </source>
</evidence>
<dbReference type="GO" id="GO:0140662">
    <property type="term" value="F:ATP-dependent protein folding chaperone"/>
    <property type="evidence" value="ECO:0007669"/>
    <property type="project" value="InterPro"/>
</dbReference>
<dbReference type="OrthoDB" id="2963168at2759"/>
<reference evidence="4" key="1">
    <citation type="submission" date="2021-03" db="EMBL/GenBank/DDBJ databases">
        <authorList>
            <person name="Bekaert M."/>
        </authorList>
    </citation>
    <scope>NUCLEOTIDE SEQUENCE</scope>
</reference>
<dbReference type="PANTHER" id="PTHR14187">
    <property type="entry name" value="ALPHA KINASE/ELONGATION FACTOR 2 KINASE"/>
    <property type="match status" value="1"/>
</dbReference>
<dbReference type="InterPro" id="IPR043129">
    <property type="entry name" value="ATPase_NBD"/>
</dbReference>
<comment type="similarity">
    <text evidence="1">Belongs to the heat shock protein 70 family.</text>
</comment>
<dbReference type="Gene3D" id="3.30.420.40">
    <property type="match status" value="3"/>
</dbReference>
<comment type="caution">
    <text evidence="4">The sequence shown here is derived from an EMBL/GenBank/DDBJ whole genome shotgun (WGS) entry which is preliminary data.</text>
</comment>